<sequence>MMVESGYSICEIEGEHAKYSVSETIIEGYLYQISCPRCGAFALLTQTDIEDAIIEALSQEGIYSDIECISPC</sequence>
<comment type="caution">
    <text evidence="1">The sequence shown here is derived from an EMBL/GenBank/DDBJ whole genome shotgun (WGS) entry which is preliminary data.</text>
</comment>
<proteinExistence type="predicted"/>
<dbReference type="AlphaFoldDB" id="A0A0F8WTK4"/>
<reference evidence="1" key="1">
    <citation type="journal article" date="2015" name="Nature">
        <title>Complex archaea that bridge the gap between prokaryotes and eukaryotes.</title>
        <authorList>
            <person name="Spang A."/>
            <person name="Saw J.H."/>
            <person name="Jorgensen S.L."/>
            <person name="Zaremba-Niedzwiedzka K."/>
            <person name="Martijn J."/>
            <person name="Lind A.E."/>
            <person name="van Eijk R."/>
            <person name="Schleper C."/>
            <person name="Guy L."/>
            <person name="Ettema T.J."/>
        </authorList>
    </citation>
    <scope>NUCLEOTIDE SEQUENCE</scope>
</reference>
<gene>
    <name evidence="1" type="ORF">LCGC14_3026400</name>
</gene>
<protein>
    <submittedName>
        <fullName evidence="1">Uncharacterized protein</fullName>
    </submittedName>
</protein>
<organism evidence="1">
    <name type="scientific">marine sediment metagenome</name>
    <dbReference type="NCBI Taxonomy" id="412755"/>
    <lineage>
        <taxon>unclassified sequences</taxon>
        <taxon>metagenomes</taxon>
        <taxon>ecological metagenomes</taxon>
    </lineage>
</organism>
<evidence type="ECO:0000313" key="1">
    <source>
        <dbReference type="EMBL" id="KKK60232.1"/>
    </source>
</evidence>
<name>A0A0F8WTK4_9ZZZZ</name>
<dbReference type="EMBL" id="LAZR01063073">
    <property type="protein sequence ID" value="KKK60232.1"/>
    <property type="molecule type" value="Genomic_DNA"/>
</dbReference>
<accession>A0A0F8WTK4</accession>